<gene>
    <name evidence="2" type="ORF">CAQU_11690</name>
</gene>
<dbReference type="PANTHER" id="PTHR35788:SF1">
    <property type="entry name" value="EXPORTED PROTEIN"/>
    <property type="match status" value="1"/>
</dbReference>
<dbReference type="STRING" id="1431546.CAQU_11690"/>
<dbReference type="EMBL" id="CP009245">
    <property type="protein sequence ID" value="APT85592.1"/>
    <property type="molecule type" value="Genomic_DNA"/>
</dbReference>
<organism evidence="2 3">
    <name type="scientific">Corynebacterium aquilae DSM 44791</name>
    <dbReference type="NCBI Taxonomy" id="1431546"/>
    <lineage>
        <taxon>Bacteria</taxon>
        <taxon>Bacillati</taxon>
        <taxon>Actinomycetota</taxon>
        <taxon>Actinomycetes</taxon>
        <taxon>Mycobacteriales</taxon>
        <taxon>Corynebacteriaceae</taxon>
        <taxon>Corynebacterium</taxon>
    </lineage>
</organism>
<evidence type="ECO:0000313" key="2">
    <source>
        <dbReference type="EMBL" id="APT85592.1"/>
    </source>
</evidence>
<dbReference type="PANTHER" id="PTHR35788">
    <property type="entry name" value="EXPORTED PROTEIN-RELATED"/>
    <property type="match status" value="1"/>
</dbReference>
<dbReference type="InterPro" id="IPR007391">
    <property type="entry name" value="Vancomycin_resist_VanW"/>
</dbReference>
<reference evidence="2 3" key="1">
    <citation type="submission" date="2014-08" db="EMBL/GenBank/DDBJ databases">
        <title>Complete genome sequence of Corynebacterium aquilae S-613T(T) (=DSM 44791(T)), isolated from the choana of a healthy golden eagle.</title>
        <authorList>
            <person name="Ruckert C."/>
            <person name="Albersmeier A."/>
            <person name="Winkler A."/>
            <person name="Kalinowski J."/>
        </authorList>
    </citation>
    <scope>NUCLEOTIDE SEQUENCE [LARGE SCALE GENOMIC DNA]</scope>
    <source>
        <strain evidence="2 3">S-613</strain>
    </source>
</reference>
<dbReference type="InterPro" id="IPR022029">
    <property type="entry name" value="YoaR-like_PG-bd"/>
</dbReference>
<keyword evidence="3" id="KW-1185">Reference proteome</keyword>
<evidence type="ECO:0000313" key="3">
    <source>
        <dbReference type="Proteomes" id="UP000185478"/>
    </source>
</evidence>
<dbReference type="Pfam" id="PF04294">
    <property type="entry name" value="VanW"/>
    <property type="match status" value="1"/>
</dbReference>
<dbReference type="AlphaFoldDB" id="A0A1L7CIA2"/>
<evidence type="ECO:0000259" key="1">
    <source>
        <dbReference type="Pfam" id="PF12229"/>
    </source>
</evidence>
<dbReference type="Pfam" id="PF12229">
    <property type="entry name" value="PG_binding_4"/>
    <property type="match status" value="1"/>
</dbReference>
<protein>
    <recommendedName>
        <fullName evidence="1">YoaR-like putative peptidoglycan binding domain-containing protein</fullName>
    </recommendedName>
</protein>
<sequence>MTAGVLLGMVIAGGVAYGADFVLMKDRVPRGTVVAGTNIGGDTTEEATRVLTQVANERNTRPVKITAGEKTAEFIPADIGLGIDIPATIAAAGEPSLNPIVRIKSFFVEHPIELVSDVDQQRFVPATQELTNQLHIDPTNGAVNFQDGDIVTTDAADGQDVDPSDLRRTISASWLDADGVTITPNPVKPQVNNDAVKKAAEGPAAKAISGDIIAKGRDNIDGIIPIERMGEILHFDNKGGQLEPVVDTAKAQELLAENLSATEVQMRNAKISFVSGNKTVTPSADGVAIDWEATMDGFADRVIGDKDREFPAAYKDEKATFTTAQAEKATFDDKVSSFTTGGFSYASGVNIRKVAQMVDGAIVAPGQTFSLNGYTGPRGTAQGFIESGIIMDGHADKAVGGGISQFATTLYNAAYFAGMEDVAHTPHSYYISRYPAGREATVFEGAIDLQFKNTSPYPVLIRAYGDQNTITVDMMGKKTYQVDSTNGGRWAETQPKAITLSGDSCVPSTGAPGFTTSDTRVVRDLSGNEVSRNTTTTVYDPAPIVKCS</sequence>
<dbReference type="InterPro" id="IPR052913">
    <property type="entry name" value="Glycopeptide_resist_protein"/>
</dbReference>
<accession>A0A1L7CIA2</accession>
<proteinExistence type="predicted"/>
<dbReference type="Proteomes" id="UP000185478">
    <property type="component" value="Chromosome"/>
</dbReference>
<name>A0A1L7CIA2_9CORY</name>
<dbReference type="KEGG" id="caqu:CAQU_11690"/>
<feature type="domain" description="YoaR-like putative peptidoglycan binding" evidence="1">
    <location>
        <begin position="238"/>
        <end position="309"/>
    </location>
</feature>